<comment type="caution">
    <text evidence="1">The sequence shown here is derived from an EMBL/GenBank/DDBJ whole genome shotgun (WGS) entry which is preliminary data.</text>
</comment>
<protein>
    <submittedName>
        <fullName evidence="1">Uncharacterized protein</fullName>
    </submittedName>
</protein>
<dbReference type="AlphaFoldDB" id="A0A0G0GSE8"/>
<proteinExistence type="predicted"/>
<dbReference type="SUPFAM" id="SSF53335">
    <property type="entry name" value="S-adenosyl-L-methionine-dependent methyltransferases"/>
    <property type="match status" value="1"/>
</dbReference>
<evidence type="ECO:0000313" key="1">
    <source>
        <dbReference type="EMBL" id="KKQ34013.1"/>
    </source>
</evidence>
<dbReference type="EMBL" id="LBTF01000065">
    <property type="protein sequence ID" value="KKQ34013.1"/>
    <property type="molecule type" value="Genomic_DNA"/>
</dbReference>
<name>A0A0G0GSE8_9BACT</name>
<dbReference type="Gene3D" id="3.40.50.150">
    <property type="entry name" value="Vaccinia Virus protein VP39"/>
    <property type="match status" value="1"/>
</dbReference>
<organism evidence="1 2">
    <name type="scientific">Candidatus Nomurabacteria bacterium GW2011_GWB1_37_5</name>
    <dbReference type="NCBI Taxonomy" id="1618742"/>
    <lineage>
        <taxon>Bacteria</taxon>
        <taxon>Candidatus Nomuraibacteriota</taxon>
    </lineage>
</organism>
<evidence type="ECO:0000313" key="2">
    <source>
        <dbReference type="Proteomes" id="UP000033876"/>
    </source>
</evidence>
<accession>A0A0G0GSE8</accession>
<dbReference type="Proteomes" id="UP000033876">
    <property type="component" value="Unassembled WGS sequence"/>
</dbReference>
<reference evidence="1 2" key="1">
    <citation type="journal article" date="2015" name="Nature">
        <title>rRNA introns, odd ribosomes, and small enigmatic genomes across a large radiation of phyla.</title>
        <authorList>
            <person name="Brown C.T."/>
            <person name="Hug L.A."/>
            <person name="Thomas B.C."/>
            <person name="Sharon I."/>
            <person name="Castelle C.J."/>
            <person name="Singh A."/>
            <person name="Wilkins M.J."/>
            <person name="Williams K.H."/>
            <person name="Banfield J.F."/>
        </authorList>
    </citation>
    <scope>NUCLEOTIDE SEQUENCE [LARGE SCALE GENOMIC DNA]</scope>
</reference>
<sequence length="279" mass="31919">MENKPIKIEAGLGGRFYDFSEDQLINFALAKKEMIESWKKENKEEQPGVASTLSILHSIYGEKFSGLKVLDMGCGLNAPVDRILKEEGVNLLGCDPEPGVYEKFLTEKMNHPERQLVPEELSFPVYKNLEEIPLKDRLFDSVISLRFFGFPLLWKDGKKANYSEAQGEKYLEWLNKYDPDQTKQEYIKQLTDISKITKNKGIIVIFFHPNMDFTVRGEGDVWNELIKKDDLSKIGLSLVKDRQSGFKARMGGIDDVSKFAPRDLAVDFQETVILQKVAK</sequence>
<dbReference type="InterPro" id="IPR029063">
    <property type="entry name" value="SAM-dependent_MTases_sf"/>
</dbReference>
<gene>
    <name evidence="1" type="ORF">US50_C0065G0004</name>
</gene>